<comment type="subcellular location">
    <subcellularLocation>
        <location evidence="6">Cytoplasm</location>
    </subcellularLocation>
</comment>
<keyword evidence="4 6" id="KW-0648">Protein biosynthesis</keyword>
<dbReference type="InterPro" id="IPR001816">
    <property type="entry name" value="Transl_elong_EFTs/EF1B"/>
</dbReference>
<protein>
    <recommendedName>
        <fullName evidence="2 6">Elongation factor Ts</fullName>
        <shortName evidence="6">EF-Ts</shortName>
    </recommendedName>
</protein>
<dbReference type="SUPFAM" id="SSF46934">
    <property type="entry name" value="UBA-like"/>
    <property type="match status" value="1"/>
</dbReference>
<dbReference type="PANTHER" id="PTHR11741">
    <property type="entry name" value="ELONGATION FACTOR TS"/>
    <property type="match status" value="1"/>
</dbReference>
<dbReference type="GO" id="GO:0005737">
    <property type="term" value="C:cytoplasm"/>
    <property type="evidence" value="ECO:0007669"/>
    <property type="project" value="UniProtKB-SubCell"/>
</dbReference>
<feature type="domain" description="Translation elongation factor EFTs/EF1B dimerisation" evidence="7">
    <location>
        <begin position="46"/>
        <end position="210"/>
    </location>
</feature>
<dbReference type="STRING" id="926569.ANT_31020"/>
<evidence type="ECO:0000256" key="2">
    <source>
        <dbReference type="ARBA" id="ARBA00016956"/>
    </source>
</evidence>
<dbReference type="SUPFAM" id="SSF54713">
    <property type="entry name" value="Elongation factor Ts (EF-Ts), dimerisation domain"/>
    <property type="match status" value="1"/>
</dbReference>
<dbReference type="PANTHER" id="PTHR11741:SF0">
    <property type="entry name" value="ELONGATION FACTOR TS, MITOCHONDRIAL"/>
    <property type="match status" value="1"/>
</dbReference>
<feature type="region of interest" description="Involved in Mg(2+) ion dislocation from EF-Tu" evidence="6">
    <location>
        <begin position="94"/>
        <end position="97"/>
    </location>
</feature>
<dbReference type="NCBIfam" id="TIGR00116">
    <property type="entry name" value="tsf"/>
    <property type="match status" value="1"/>
</dbReference>
<dbReference type="FunCoup" id="E8N2X8">
    <property type="interactions" value="418"/>
</dbReference>
<dbReference type="EMBL" id="AP012029">
    <property type="protein sequence ID" value="BAJ65128.1"/>
    <property type="molecule type" value="Genomic_DNA"/>
</dbReference>
<dbReference type="Gene3D" id="3.30.479.20">
    <property type="entry name" value="Elongation factor Ts, dimerisation domain"/>
    <property type="match status" value="1"/>
</dbReference>
<dbReference type="InParanoid" id="E8N2X8"/>
<keyword evidence="3 6" id="KW-0251">Elongation factor</keyword>
<reference evidence="8 9" key="1">
    <citation type="submission" date="2010-12" db="EMBL/GenBank/DDBJ databases">
        <title>Whole genome sequence of Anaerolinea thermophila UNI-1.</title>
        <authorList>
            <person name="Narita-Yamada S."/>
            <person name="Kishi E."/>
            <person name="Watanabe Y."/>
            <person name="Takasaki K."/>
            <person name="Ankai A."/>
            <person name="Oguchi A."/>
            <person name="Fukui S."/>
            <person name="Takahashi M."/>
            <person name="Yashiro I."/>
            <person name="Hosoyama A."/>
            <person name="Sekiguchi Y."/>
            <person name="Hanada S."/>
            <person name="Fujita N."/>
        </authorList>
    </citation>
    <scope>NUCLEOTIDE SEQUENCE [LARGE SCALE GENOMIC DNA]</scope>
    <source>
        <strain evidence="9">DSM 14523 / JCM 11388 / NBRC 100420 / UNI-1</strain>
    </source>
</reference>
<evidence type="ECO:0000256" key="4">
    <source>
        <dbReference type="ARBA" id="ARBA00022917"/>
    </source>
</evidence>
<evidence type="ECO:0000259" key="7">
    <source>
        <dbReference type="Pfam" id="PF00889"/>
    </source>
</evidence>
<dbReference type="InterPro" id="IPR036402">
    <property type="entry name" value="EF-Ts_dimer_sf"/>
</dbReference>
<dbReference type="InterPro" id="IPR014039">
    <property type="entry name" value="Transl_elong_EFTs/EF1B_dimer"/>
</dbReference>
<evidence type="ECO:0000256" key="5">
    <source>
        <dbReference type="ARBA" id="ARBA00025453"/>
    </source>
</evidence>
<dbReference type="AlphaFoldDB" id="E8N2X8"/>
<evidence type="ECO:0000256" key="3">
    <source>
        <dbReference type="ARBA" id="ARBA00022768"/>
    </source>
</evidence>
<keyword evidence="6" id="KW-0963">Cytoplasm</keyword>
<keyword evidence="9" id="KW-1185">Reference proteome</keyword>
<comment type="similarity">
    <text evidence="1 6">Belongs to the EF-Ts family.</text>
</comment>
<dbReference type="FunFam" id="1.10.8.10:FF:000001">
    <property type="entry name" value="Elongation factor Ts"/>
    <property type="match status" value="1"/>
</dbReference>
<sequence length="213" mass="24020">MNFEDFEKDGNKTMAITTEMIKQLRDATGAGILDCRKALEQSNGDYEKAVDYLREKGLAQAAKRSDRTASEGVIEVYSHGNGRVAVVVEVNCESDFVAREASFRAFAHELALQIAASSPRWVKEEDIPEAELKREADIAAARAREEGKPEAVIPRIVEGYLSKFKDETVLMRQKYIRDESKTIQDLYNELAVSLKENIVVRRFVRWELGEASS</sequence>
<evidence type="ECO:0000313" key="9">
    <source>
        <dbReference type="Proteomes" id="UP000008922"/>
    </source>
</evidence>
<dbReference type="HAMAP" id="MF_00050">
    <property type="entry name" value="EF_Ts"/>
    <property type="match status" value="1"/>
</dbReference>
<evidence type="ECO:0000256" key="6">
    <source>
        <dbReference type="HAMAP-Rule" id="MF_00050"/>
    </source>
</evidence>
<dbReference type="Proteomes" id="UP000008922">
    <property type="component" value="Chromosome"/>
</dbReference>
<evidence type="ECO:0000313" key="8">
    <source>
        <dbReference type="EMBL" id="BAJ65128.1"/>
    </source>
</evidence>
<dbReference type="KEGG" id="atm:ANT_31020"/>
<dbReference type="CDD" id="cd14275">
    <property type="entry name" value="UBA_EF-Ts"/>
    <property type="match status" value="1"/>
</dbReference>
<dbReference type="InterPro" id="IPR009060">
    <property type="entry name" value="UBA-like_sf"/>
</dbReference>
<name>E8N2X8_ANATU</name>
<dbReference type="GO" id="GO:0003746">
    <property type="term" value="F:translation elongation factor activity"/>
    <property type="evidence" value="ECO:0007669"/>
    <property type="project" value="UniProtKB-UniRule"/>
</dbReference>
<evidence type="ECO:0000256" key="1">
    <source>
        <dbReference type="ARBA" id="ARBA00005532"/>
    </source>
</evidence>
<proteinExistence type="inferred from homology"/>
<dbReference type="Pfam" id="PF00889">
    <property type="entry name" value="EF_TS"/>
    <property type="match status" value="1"/>
</dbReference>
<accession>E8N2X8</accession>
<organism evidence="8 9">
    <name type="scientific">Anaerolinea thermophila (strain DSM 14523 / JCM 11388 / NBRC 100420 / UNI-1)</name>
    <dbReference type="NCBI Taxonomy" id="926569"/>
    <lineage>
        <taxon>Bacteria</taxon>
        <taxon>Bacillati</taxon>
        <taxon>Chloroflexota</taxon>
        <taxon>Anaerolineae</taxon>
        <taxon>Anaerolineales</taxon>
        <taxon>Anaerolineaceae</taxon>
        <taxon>Anaerolinea</taxon>
    </lineage>
</organism>
<dbReference type="Gene3D" id="1.10.286.20">
    <property type="match status" value="1"/>
</dbReference>
<dbReference type="HOGENOM" id="CLU_047155_1_1_0"/>
<dbReference type="Gene3D" id="1.10.8.10">
    <property type="entry name" value="DNA helicase RuvA subunit, C-terminal domain"/>
    <property type="match status" value="1"/>
</dbReference>
<gene>
    <name evidence="6 8" type="primary">tsf</name>
    <name evidence="8" type="ordered locus">ANT_31020</name>
</gene>
<dbReference type="eggNOG" id="COG0264">
    <property type="taxonomic scope" value="Bacteria"/>
</dbReference>
<comment type="function">
    <text evidence="5 6">Associates with the EF-Tu.GDP complex and induces the exchange of GDP to GTP. It remains bound to the aminoacyl-tRNA.EF-Tu.GTP complex up to the GTP hydrolysis stage on the ribosome.</text>
</comment>